<feature type="transmembrane region" description="Helical" evidence="1">
    <location>
        <begin position="310"/>
        <end position="327"/>
    </location>
</feature>
<dbReference type="AlphaFoldDB" id="B6YTH8"/>
<keyword evidence="1" id="KW-0812">Transmembrane</keyword>
<reference evidence="2 3" key="1">
    <citation type="journal article" date="2008" name="J. Bacteriol.">
        <title>The complete genome sequence of Thermococcus onnurineus NA1 reveals a mixed heterotrophic and carboxydotrophic metabolism.</title>
        <authorList>
            <person name="Lee H.S."/>
            <person name="Kang S.G."/>
            <person name="Bae S.S."/>
            <person name="Lim J.K."/>
            <person name="Cho Y."/>
            <person name="Kim Y.J."/>
            <person name="Jeon J.H."/>
            <person name="Cha S.S."/>
            <person name="Kwon K.K."/>
            <person name="Kim H.T."/>
            <person name="Park C.J."/>
            <person name="Lee H.W."/>
            <person name="Kim S.I."/>
            <person name="Chun J."/>
            <person name="Colwell R.R."/>
            <person name="Kim S.J."/>
            <person name="Lee J.H."/>
        </authorList>
    </citation>
    <scope>NUCLEOTIDE SEQUENCE [LARGE SCALE GENOMIC DNA]</scope>
    <source>
        <strain evidence="2 3">NA1</strain>
    </source>
</reference>
<keyword evidence="3" id="KW-1185">Reference proteome</keyword>
<evidence type="ECO:0008006" key="4">
    <source>
        <dbReference type="Google" id="ProtNLM"/>
    </source>
</evidence>
<dbReference type="PATRIC" id="fig|523850.10.peg.383"/>
<protein>
    <recommendedName>
        <fullName evidence="4">Membrane-bound dolichyl-phosphate-mannose-protein mannosyltransferase</fullName>
    </recommendedName>
</protein>
<sequence length="439" mass="49215">MKHPPAALIAVILLGLVVRLVLAPYSAGSDLAQFYGFAGTMLEYKTCFYAYADSIGHIGEGWPYPWPYVYGPVLAYLLALIRSIVGGSVEAFWSGETYYVYVDPTWAFSIKLVFIAADTFAAVTLYLLLRGRGEKVAVLGTVLYYLNPVTIYVSAVYGMFDQLALLFFLLGLYISTRREKLPYALYGFTLTVKHTLLFPVLVSLWDALLDGKSGVKRLALFFFGALIPFFPMLLLCPSSLRSLPELLGGMRVGYTLPISYSLNGVSSLATYLHQTRGIDTLVFLERWYIPAALLFALVFLRHAFEKDLFVSTSLAYLVFVATFWRVNPQYLAPLVAFLIIIAFRIGGFSSALALGTAIYTGFWPIMHPTSFWFHVHLRNPNWGMVALMDRLTLRIFSDEAYVAYSLGLTVLLYTIILTSTVPHLKNLKAWLSEKGWVRA</sequence>
<feature type="transmembrane region" description="Helical" evidence="1">
    <location>
        <begin position="401"/>
        <end position="424"/>
    </location>
</feature>
<feature type="transmembrane region" description="Helical" evidence="1">
    <location>
        <begin position="149"/>
        <end position="173"/>
    </location>
</feature>
<name>B6YTH8_THEON</name>
<keyword evidence="1" id="KW-1133">Transmembrane helix</keyword>
<feature type="transmembrane region" description="Helical" evidence="1">
    <location>
        <begin position="105"/>
        <end position="129"/>
    </location>
</feature>
<dbReference type="STRING" id="523850.TON_0380"/>
<feature type="transmembrane region" description="Helical" evidence="1">
    <location>
        <begin position="217"/>
        <end position="236"/>
    </location>
</feature>
<dbReference type="EMBL" id="CP000855">
    <property type="protein sequence ID" value="ACJ15865.1"/>
    <property type="molecule type" value="Genomic_DNA"/>
</dbReference>
<feature type="transmembrane region" description="Helical" evidence="1">
    <location>
        <begin position="334"/>
        <end position="362"/>
    </location>
</feature>
<keyword evidence="1" id="KW-0472">Membrane</keyword>
<gene>
    <name evidence="2" type="ordered locus">TON_0380</name>
</gene>
<dbReference type="OrthoDB" id="100870at2157"/>
<evidence type="ECO:0000313" key="3">
    <source>
        <dbReference type="Proteomes" id="UP000002727"/>
    </source>
</evidence>
<proteinExistence type="predicted"/>
<evidence type="ECO:0000256" key="1">
    <source>
        <dbReference type="SAM" id="Phobius"/>
    </source>
</evidence>
<dbReference type="GeneID" id="7016675"/>
<dbReference type="Proteomes" id="UP000002727">
    <property type="component" value="Chromosome"/>
</dbReference>
<dbReference type="RefSeq" id="WP_012571337.1">
    <property type="nucleotide sequence ID" value="NC_011529.1"/>
</dbReference>
<dbReference type="KEGG" id="ton:TON_0380"/>
<feature type="transmembrane region" description="Helical" evidence="1">
    <location>
        <begin position="185"/>
        <end position="205"/>
    </location>
</feature>
<dbReference type="HOGENOM" id="CLU_625033_0_0_2"/>
<evidence type="ECO:0000313" key="2">
    <source>
        <dbReference type="EMBL" id="ACJ15865.1"/>
    </source>
</evidence>
<accession>B6YTH8</accession>
<feature type="transmembrane region" description="Helical" evidence="1">
    <location>
        <begin position="287"/>
        <end position="304"/>
    </location>
</feature>
<organism evidence="2 3">
    <name type="scientific">Thermococcus onnurineus (strain NA1)</name>
    <dbReference type="NCBI Taxonomy" id="523850"/>
    <lineage>
        <taxon>Archaea</taxon>
        <taxon>Methanobacteriati</taxon>
        <taxon>Methanobacteriota</taxon>
        <taxon>Thermococci</taxon>
        <taxon>Thermococcales</taxon>
        <taxon>Thermococcaceae</taxon>
        <taxon>Thermococcus</taxon>
    </lineage>
</organism>
<feature type="transmembrane region" description="Helical" evidence="1">
    <location>
        <begin position="73"/>
        <end position="93"/>
    </location>
</feature>
<dbReference type="eggNOG" id="arCOG07477">
    <property type="taxonomic scope" value="Archaea"/>
</dbReference>